<accession>A0ABU0FEJ3</accession>
<dbReference type="PANTHER" id="PTHR43856">
    <property type="entry name" value="CARDIOLIPIN HYDROLASE"/>
    <property type="match status" value="1"/>
</dbReference>
<dbReference type="EC" id="3.1.4.4" evidence="2"/>
<evidence type="ECO:0000313" key="6">
    <source>
        <dbReference type="EMBL" id="MDQ0392866.1"/>
    </source>
</evidence>
<dbReference type="InterPro" id="IPR051406">
    <property type="entry name" value="PLD_domain"/>
</dbReference>
<evidence type="ECO:0000256" key="1">
    <source>
        <dbReference type="ARBA" id="ARBA00008664"/>
    </source>
</evidence>
<dbReference type="SUPFAM" id="SSF56024">
    <property type="entry name" value="Phospholipase D/nuclease"/>
    <property type="match status" value="1"/>
</dbReference>
<evidence type="ECO:0000256" key="4">
    <source>
        <dbReference type="ARBA" id="ARBA00023098"/>
    </source>
</evidence>
<keyword evidence="3" id="KW-0442">Lipid degradation</keyword>
<dbReference type="PANTHER" id="PTHR43856:SF1">
    <property type="entry name" value="MITOCHONDRIAL CARDIOLIPIN HYDROLASE"/>
    <property type="match status" value="1"/>
</dbReference>
<dbReference type="Gene3D" id="3.30.870.10">
    <property type="entry name" value="Endonuclease Chain A"/>
    <property type="match status" value="2"/>
</dbReference>
<keyword evidence="7" id="KW-1185">Reference proteome</keyword>
<comment type="caution">
    <text evidence="6">The sequence shown here is derived from an EMBL/GenBank/DDBJ whole genome shotgun (WGS) entry which is preliminary data.</text>
</comment>
<name>A0ABU0FEJ3_9HYPH</name>
<sequence>MVSIVKAIAFSNNEVGFLAWRLDHDLVEGCLGFNIVREYLDEGGDVTLRRPLASYVPFLGQHNTKWQAQNTTIWPIQKFTWRDLTLRKKRDGSGRRPDNERVRYQIRAVGDLKPGLEKVETIPESHIDRATGQVVAHTYDGPPRALGYLTPAAFTNVVEVTALRPPFRATFTNGILSTQFLRNVLSEDGKVEDGELVRHLTTPGDWLRNYLTGDVIPLMHDFFEKNVGGRFRAALYELDDKELVDLLAVHADRIDLILSDAGDASIEGSDGAKQTIYDTRNSSARQKLRAIADRPGSKFRLINRMFNGSGHIGHNKFVVFMPNPQTATQVLTGSTNWTSTGIAGQSNNCTVIDDAVVAAGYVSYWDQMFKDKQMDPVPLNAVATGAGQGDDLKKFDLAPVTTTFSGGATLEAWYSPNVPGASQPTTSKTKAPSVPPDMARLFSFMRQAKRSIFFLIFYPSQGGTNSIVGEAINLGIRDTSLEVIGAISDPKAMWLYQPGRKAGSGPKIPAWSPHVFQQAGVSVVRATALTDKNLVQGLGDFKLNERLTAFGNGAGAIIHDKILVIDPMDSQSCVVAFGSHNQGYKASYSNDENLVIVRGHQGIAQAYAAHVLDVYDHYKFRATEAEIAAKQKGQQSTAGPDQTGWEGFLKTSDSWQKTASRRLASYFTE</sequence>
<dbReference type="RefSeq" id="WP_307427438.1">
    <property type="nucleotide sequence ID" value="NZ_JAUSVK010000001.1"/>
</dbReference>
<feature type="region of interest" description="Disordered" evidence="5">
    <location>
        <begin position="630"/>
        <end position="650"/>
    </location>
</feature>
<keyword evidence="4" id="KW-0443">Lipid metabolism</keyword>
<evidence type="ECO:0000256" key="3">
    <source>
        <dbReference type="ARBA" id="ARBA00022963"/>
    </source>
</evidence>
<organism evidence="6 7">
    <name type="scientific">Labrys monachus</name>
    <dbReference type="NCBI Taxonomy" id="217067"/>
    <lineage>
        <taxon>Bacteria</taxon>
        <taxon>Pseudomonadati</taxon>
        <taxon>Pseudomonadota</taxon>
        <taxon>Alphaproteobacteria</taxon>
        <taxon>Hyphomicrobiales</taxon>
        <taxon>Xanthobacteraceae</taxon>
        <taxon>Labrys</taxon>
    </lineage>
</organism>
<evidence type="ECO:0000256" key="2">
    <source>
        <dbReference type="ARBA" id="ARBA00012027"/>
    </source>
</evidence>
<dbReference type="EMBL" id="JAUSVK010000001">
    <property type="protein sequence ID" value="MDQ0392866.1"/>
    <property type="molecule type" value="Genomic_DNA"/>
</dbReference>
<reference evidence="6 7" key="1">
    <citation type="submission" date="2023-07" db="EMBL/GenBank/DDBJ databases">
        <title>Genomic Encyclopedia of Type Strains, Phase IV (KMG-IV): sequencing the most valuable type-strain genomes for metagenomic binning, comparative biology and taxonomic classification.</title>
        <authorList>
            <person name="Goeker M."/>
        </authorList>
    </citation>
    <scope>NUCLEOTIDE SEQUENCE [LARGE SCALE GENOMIC DNA]</scope>
    <source>
        <strain evidence="6 7">DSM 5896</strain>
    </source>
</reference>
<protein>
    <recommendedName>
        <fullName evidence="2">phospholipase D</fullName>
        <ecNumber evidence="2">3.1.4.4</ecNumber>
    </recommendedName>
</protein>
<gene>
    <name evidence="6" type="ORF">J3R73_002658</name>
</gene>
<evidence type="ECO:0000313" key="7">
    <source>
        <dbReference type="Proteomes" id="UP001237448"/>
    </source>
</evidence>
<comment type="similarity">
    <text evidence="1">Belongs to the phospholipase D family.</text>
</comment>
<evidence type="ECO:0000256" key="5">
    <source>
        <dbReference type="SAM" id="MobiDB-lite"/>
    </source>
</evidence>
<proteinExistence type="inferred from homology"/>
<dbReference type="Proteomes" id="UP001237448">
    <property type="component" value="Unassembled WGS sequence"/>
</dbReference>